<dbReference type="AlphaFoldDB" id="A0A1I4H4H1"/>
<dbReference type="Pfam" id="PF13520">
    <property type="entry name" value="AA_permease_2"/>
    <property type="match status" value="1"/>
</dbReference>
<feature type="transmembrane region" description="Helical" evidence="7">
    <location>
        <begin position="281"/>
        <end position="302"/>
    </location>
</feature>
<dbReference type="Gene3D" id="1.20.1740.10">
    <property type="entry name" value="Amino acid/polyamine transporter I"/>
    <property type="match status" value="1"/>
</dbReference>
<sequence>MTTQDDAKKLRWYNLALMVFVMVWGFGNVVNNYANQGLTVIVSWILIISLYFVPYVLMVGEMGSTFQEGKAGVSTWVASTMGPLLAYLAGWTYWVVHVPYLAQKPQQILIALGWSVYQNGTFIKTFTPMVLQLTTLVLFLFFMWIASRGITSLKRIGMVAGTSMLVMSFMYVLLMLAAPSLRGVSIATTDLSLHTFIPNFDFTYFTTISMLVFAVGGCEKISPYVRNTFNASKEFPRAMIIMAVLVALSALLGSLAMGMMFDSNNIPKDLKMNGPYYAFKLLGEYYGVGNLFLVLYAITNFLTHTSALIFSIDAPLKVLLAETDSKYIPNALSKTNEYGAPINGYKMTAVLVGIIIIIPALGIGNMNDLYNWLLDLNSIVMPLRYLWVFAAYIAVRRLIGQFSSDYKFVENSFAAKTIGLWCFLFTAFACIMGMFPKGVQLYTSQWYFQLTLNLLTPFVLLGLGLILPSIAKWSNRKDSNTISN</sequence>
<accession>A0A1I4H4H1</accession>
<comment type="subcellular location">
    <subcellularLocation>
        <location evidence="1">Cell membrane</location>
        <topology evidence="1">Multi-pass membrane protein</topology>
    </subcellularLocation>
</comment>
<evidence type="ECO:0000313" key="8">
    <source>
        <dbReference type="EMBL" id="SFL36670.1"/>
    </source>
</evidence>
<evidence type="ECO:0000256" key="4">
    <source>
        <dbReference type="ARBA" id="ARBA00022692"/>
    </source>
</evidence>
<name>A0A1I4H4H1_9FIRM</name>
<evidence type="ECO:0000256" key="1">
    <source>
        <dbReference type="ARBA" id="ARBA00004651"/>
    </source>
</evidence>
<dbReference type="EMBL" id="FOTS01000002">
    <property type="protein sequence ID" value="SFL36670.1"/>
    <property type="molecule type" value="Genomic_DNA"/>
</dbReference>
<feature type="transmembrane region" description="Helical" evidence="7">
    <location>
        <begin position="369"/>
        <end position="393"/>
    </location>
</feature>
<feature type="transmembrane region" description="Helical" evidence="7">
    <location>
        <begin position="239"/>
        <end position="261"/>
    </location>
</feature>
<dbReference type="Proteomes" id="UP000199520">
    <property type="component" value="Unassembled WGS sequence"/>
</dbReference>
<feature type="transmembrane region" description="Helical" evidence="7">
    <location>
        <begin position="36"/>
        <end position="59"/>
    </location>
</feature>
<feature type="transmembrane region" description="Helical" evidence="7">
    <location>
        <begin position="344"/>
        <end position="363"/>
    </location>
</feature>
<evidence type="ECO:0000256" key="6">
    <source>
        <dbReference type="ARBA" id="ARBA00023136"/>
    </source>
</evidence>
<dbReference type="GO" id="GO:0022857">
    <property type="term" value="F:transmembrane transporter activity"/>
    <property type="evidence" value="ECO:0007669"/>
    <property type="project" value="InterPro"/>
</dbReference>
<dbReference type="STRING" id="1123291.SAMN04490355_1002161"/>
<keyword evidence="3" id="KW-1003">Cell membrane</keyword>
<feature type="transmembrane region" description="Helical" evidence="7">
    <location>
        <begin position="126"/>
        <end position="146"/>
    </location>
</feature>
<dbReference type="PANTHER" id="PTHR42770:SF15">
    <property type="entry name" value="GLUTAMATE_GAMMA-AMINOBUTYRATE ANTIPORTER-RELATED"/>
    <property type="match status" value="1"/>
</dbReference>
<feature type="transmembrane region" description="Helical" evidence="7">
    <location>
        <begin position="71"/>
        <end position="94"/>
    </location>
</feature>
<feature type="transmembrane region" description="Helical" evidence="7">
    <location>
        <begin position="202"/>
        <end position="218"/>
    </location>
</feature>
<organism evidence="8 9">
    <name type="scientific">Pelosinus propionicus DSM 13327</name>
    <dbReference type="NCBI Taxonomy" id="1123291"/>
    <lineage>
        <taxon>Bacteria</taxon>
        <taxon>Bacillati</taxon>
        <taxon>Bacillota</taxon>
        <taxon>Negativicutes</taxon>
        <taxon>Selenomonadales</taxon>
        <taxon>Sporomusaceae</taxon>
        <taxon>Pelosinus</taxon>
    </lineage>
</organism>
<dbReference type="InterPro" id="IPR002293">
    <property type="entry name" value="AA/rel_permease1"/>
</dbReference>
<dbReference type="PANTHER" id="PTHR42770">
    <property type="entry name" value="AMINO ACID TRANSPORTER-RELATED"/>
    <property type="match status" value="1"/>
</dbReference>
<evidence type="ECO:0000313" key="9">
    <source>
        <dbReference type="Proteomes" id="UP000199520"/>
    </source>
</evidence>
<dbReference type="PIRSF" id="PIRSF006060">
    <property type="entry name" value="AA_transporter"/>
    <property type="match status" value="1"/>
</dbReference>
<reference evidence="9" key="1">
    <citation type="submission" date="2016-10" db="EMBL/GenBank/DDBJ databases">
        <authorList>
            <person name="Varghese N."/>
            <person name="Submissions S."/>
        </authorList>
    </citation>
    <scope>NUCLEOTIDE SEQUENCE [LARGE SCALE GENOMIC DNA]</scope>
    <source>
        <strain evidence="9">DSM 13327</strain>
    </source>
</reference>
<feature type="transmembrane region" description="Helical" evidence="7">
    <location>
        <begin position="413"/>
        <end position="435"/>
    </location>
</feature>
<keyword evidence="9" id="KW-1185">Reference proteome</keyword>
<dbReference type="OrthoDB" id="92719at2"/>
<gene>
    <name evidence="8" type="ORF">SAMN04490355_1002161</name>
</gene>
<keyword evidence="6 7" id="KW-0472">Membrane</keyword>
<evidence type="ECO:0000256" key="5">
    <source>
        <dbReference type="ARBA" id="ARBA00022989"/>
    </source>
</evidence>
<dbReference type="RefSeq" id="WP_090932353.1">
    <property type="nucleotide sequence ID" value="NZ_FOTS01000002.1"/>
</dbReference>
<feature type="transmembrane region" description="Helical" evidence="7">
    <location>
        <begin position="158"/>
        <end position="182"/>
    </location>
</feature>
<keyword evidence="5 7" id="KW-1133">Transmembrane helix</keyword>
<protein>
    <submittedName>
        <fullName evidence="8">Amino acid transporter</fullName>
    </submittedName>
</protein>
<keyword evidence="4 7" id="KW-0812">Transmembrane</keyword>
<dbReference type="GO" id="GO:0005886">
    <property type="term" value="C:plasma membrane"/>
    <property type="evidence" value="ECO:0007669"/>
    <property type="project" value="UniProtKB-SubCell"/>
</dbReference>
<feature type="transmembrane region" description="Helical" evidence="7">
    <location>
        <begin position="12"/>
        <end position="30"/>
    </location>
</feature>
<dbReference type="InterPro" id="IPR050367">
    <property type="entry name" value="APC_superfamily"/>
</dbReference>
<evidence type="ECO:0000256" key="2">
    <source>
        <dbReference type="ARBA" id="ARBA00022448"/>
    </source>
</evidence>
<feature type="transmembrane region" description="Helical" evidence="7">
    <location>
        <begin position="447"/>
        <end position="467"/>
    </location>
</feature>
<evidence type="ECO:0000256" key="3">
    <source>
        <dbReference type="ARBA" id="ARBA00022475"/>
    </source>
</evidence>
<evidence type="ECO:0000256" key="7">
    <source>
        <dbReference type="SAM" id="Phobius"/>
    </source>
</evidence>
<keyword evidence="2" id="KW-0813">Transport</keyword>
<proteinExistence type="predicted"/>